<dbReference type="KEGG" id="smam:Mal15_66830"/>
<feature type="compositionally biased region" description="Basic and acidic residues" evidence="1">
    <location>
        <begin position="493"/>
        <end position="503"/>
    </location>
</feature>
<dbReference type="Pfam" id="PF05076">
    <property type="entry name" value="SUFU"/>
    <property type="match status" value="1"/>
</dbReference>
<reference evidence="3 4" key="1">
    <citation type="submission" date="2019-02" db="EMBL/GenBank/DDBJ databases">
        <title>Planctomycetal bacteria perform biofilm scaping via a novel small molecule.</title>
        <authorList>
            <person name="Jeske O."/>
            <person name="Boedeker C."/>
            <person name="Wiegand S."/>
            <person name="Breitling P."/>
            <person name="Kallscheuer N."/>
            <person name="Jogler M."/>
            <person name="Rohde M."/>
            <person name="Petersen J."/>
            <person name="Medema M.H."/>
            <person name="Surup F."/>
            <person name="Jogler C."/>
        </authorList>
    </citation>
    <scope>NUCLEOTIDE SEQUENCE [LARGE SCALE GENOMIC DNA]</scope>
    <source>
        <strain evidence="3 4">Mal15</strain>
    </source>
</reference>
<name>A0A5B9MMD6_9BACT</name>
<feature type="compositionally biased region" description="Basic and acidic residues" evidence="1">
    <location>
        <begin position="132"/>
        <end position="206"/>
    </location>
</feature>
<feature type="compositionally biased region" description="Basic and acidic residues" evidence="1">
    <location>
        <begin position="218"/>
        <end position="231"/>
    </location>
</feature>
<feature type="region of interest" description="Disordered" evidence="1">
    <location>
        <begin position="339"/>
        <end position="378"/>
    </location>
</feature>
<feature type="compositionally biased region" description="Basic and acidic residues" evidence="1">
    <location>
        <begin position="238"/>
        <end position="268"/>
    </location>
</feature>
<gene>
    <name evidence="3" type="ORF">Mal15_66830</name>
</gene>
<feature type="compositionally biased region" description="Basic and acidic residues" evidence="1">
    <location>
        <begin position="92"/>
        <end position="119"/>
    </location>
</feature>
<dbReference type="Gene3D" id="1.10.287.1490">
    <property type="match status" value="1"/>
</dbReference>
<evidence type="ECO:0000313" key="3">
    <source>
        <dbReference type="EMBL" id="QEG02562.1"/>
    </source>
</evidence>
<feature type="compositionally biased region" description="Basic and acidic residues" evidence="1">
    <location>
        <begin position="552"/>
        <end position="564"/>
    </location>
</feature>
<feature type="region of interest" description="Disordered" evidence="1">
    <location>
        <begin position="528"/>
        <end position="564"/>
    </location>
</feature>
<dbReference type="AlphaFoldDB" id="A0A5B9MMD6"/>
<dbReference type="InterPro" id="IPR020941">
    <property type="entry name" value="SUFU-like_domain"/>
</dbReference>
<keyword evidence="4" id="KW-1185">Reference proteome</keyword>
<protein>
    <submittedName>
        <fullName evidence="3">Suppressor of fused protein (SUFU)</fullName>
    </submittedName>
</protein>
<feature type="domain" description="Suppressor of fused-like" evidence="2">
    <location>
        <begin position="635"/>
        <end position="792"/>
    </location>
</feature>
<feature type="compositionally biased region" description="Basic and acidic residues" evidence="1">
    <location>
        <begin position="316"/>
        <end position="325"/>
    </location>
</feature>
<evidence type="ECO:0000256" key="1">
    <source>
        <dbReference type="SAM" id="MobiDB-lite"/>
    </source>
</evidence>
<dbReference type="EMBL" id="CP036264">
    <property type="protein sequence ID" value="QEG02562.1"/>
    <property type="molecule type" value="Genomic_DNA"/>
</dbReference>
<dbReference type="Proteomes" id="UP000321353">
    <property type="component" value="Chromosome"/>
</dbReference>
<feature type="region of interest" description="Disordered" evidence="1">
    <location>
        <begin position="425"/>
        <end position="516"/>
    </location>
</feature>
<dbReference type="RefSeq" id="WP_147871482.1">
    <property type="nucleotide sequence ID" value="NZ_CP036264.1"/>
</dbReference>
<sequence>MPDPRTPGQWYIKTTNGERGPYPIEKLQRYVDAGAILPNAGLRDGQGPWVAAATVKGLTFPAEAIAKLRAAHRTVSPGSDHAAADPQGAAQTKDDAAPDQTRADDDDHQRRTAELKSLEQKLDVLAKTLDARGSELDARGSELDARGSELDARGGELDRREEGLQTRQEQLDSKGKELELLREELEQQRGELEQQRGELEQQREGLDSQSAQQAASLKDQEQLLADDRSRLAEQQAECEARRADLEQRESQLAARSDEVRQADSRQEAEREELDGRTQQLDQRAIELDQREQELVEREQAVGRREVSLQEQASSQAERETEIDGRHAEVMQLQREVEAMRDQVARQAEQVAESAQNAPPADVPDPSTRPTDAAEVTDATAESILREKRKLLQEFAARQASLSQREEDLMRRENELTRRELDIAVQPASSVIPEPAVQPEPEHELVTPEQATTEWRDVSSTDDDPDDTPPPAMVEADESRDHDADAAPSSWEDVLGRTDERADAYELAVNDDPRYAPLTARDEHELAQAVRSDEEAADSGGGASAFAEPEDASMGHDESQESDVARRDRLPSEILPSELPHYDGVSHAAESEGNVAVAPGGPASDAELNPLRRAAFEERFGPCCRYDVDEDPAMRVDVSVHSPEGNRDFMTLVTSGMSDYPIPMPNGQRSVRAELLLYVTHLDDLAIQILRGAAKEPYRKKKGLSIGTTGSLDGLHDLLPDSQQKDCVYMLPVIESDSKPIQAEAGIGGVIQLFWLMTITEAERKLIDTGGIHKFLSLLEKNSHAVFFDPMRECYVKRKRWFRR</sequence>
<accession>A0A5B9MMD6</accession>
<feature type="region of interest" description="Disordered" evidence="1">
    <location>
        <begin position="71"/>
        <end position="119"/>
    </location>
</feature>
<proteinExistence type="predicted"/>
<organism evidence="3 4">
    <name type="scientific">Stieleria maiorica</name>
    <dbReference type="NCBI Taxonomy" id="2795974"/>
    <lineage>
        <taxon>Bacteria</taxon>
        <taxon>Pseudomonadati</taxon>
        <taxon>Planctomycetota</taxon>
        <taxon>Planctomycetia</taxon>
        <taxon>Pirellulales</taxon>
        <taxon>Pirellulaceae</taxon>
        <taxon>Stieleria</taxon>
    </lineage>
</organism>
<evidence type="ECO:0000313" key="4">
    <source>
        <dbReference type="Proteomes" id="UP000321353"/>
    </source>
</evidence>
<feature type="compositionally biased region" description="Basic and acidic residues" evidence="1">
    <location>
        <begin position="283"/>
        <end position="307"/>
    </location>
</feature>
<evidence type="ECO:0000259" key="2">
    <source>
        <dbReference type="Pfam" id="PF05076"/>
    </source>
</evidence>
<feature type="region of interest" description="Disordered" evidence="1">
    <location>
        <begin position="132"/>
        <end position="325"/>
    </location>
</feature>